<protein>
    <submittedName>
        <fullName evidence="3">Uncharacterized protein</fullName>
    </submittedName>
</protein>
<keyword evidence="1" id="KW-0802">TPR repeat</keyword>
<comment type="caution">
    <text evidence="3">The sequence shown here is derived from an EMBL/GenBank/DDBJ whole genome shotgun (WGS) entry which is preliminary data.</text>
</comment>
<reference evidence="3 4" key="1">
    <citation type="journal article" date="2016" name="Nat. Commun.">
        <title>Thousands of microbial genomes shed light on interconnected biogeochemical processes in an aquifer system.</title>
        <authorList>
            <person name="Anantharaman K."/>
            <person name="Brown C.T."/>
            <person name="Hug L.A."/>
            <person name="Sharon I."/>
            <person name="Castelle C.J."/>
            <person name="Probst A.J."/>
            <person name="Thomas B.C."/>
            <person name="Singh A."/>
            <person name="Wilkins M.J."/>
            <person name="Karaoz U."/>
            <person name="Brodie E.L."/>
            <person name="Williams K.H."/>
            <person name="Hubbard S.S."/>
            <person name="Banfield J.F."/>
        </authorList>
    </citation>
    <scope>NUCLEOTIDE SEQUENCE [LARGE SCALE GENOMIC DNA]</scope>
</reference>
<evidence type="ECO:0000313" key="3">
    <source>
        <dbReference type="EMBL" id="OGG72552.1"/>
    </source>
</evidence>
<keyword evidence="2" id="KW-0812">Transmembrane</keyword>
<dbReference type="SUPFAM" id="SSF48452">
    <property type="entry name" value="TPR-like"/>
    <property type="match status" value="1"/>
</dbReference>
<proteinExistence type="predicted"/>
<dbReference type="Gene3D" id="1.25.40.10">
    <property type="entry name" value="Tetratricopeptide repeat domain"/>
    <property type="match status" value="1"/>
</dbReference>
<dbReference type="SMART" id="SM00028">
    <property type="entry name" value="TPR"/>
    <property type="match status" value="3"/>
</dbReference>
<name>A0A1F6EGZ1_9BACT</name>
<evidence type="ECO:0000256" key="2">
    <source>
        <dbReference type="SAM" id="Phobius"/>
    </source>
</evidence>
<accession>A0A1F6EGZ1</accession>
<dbReference type="PROSITE" id="PS50005">
    <property type="entry name" value="TPR"/>
    <property type="match status" value="1"/>
</dbReference>
<dbReference type="InterPro" id="IPR019734">
    <property type="entry name" value="TPR_rpt"/>
</dbReference>
<evidence type="ECO:0000313" key="4">
    <source>
        <dbReference type="Proteomes" id="UP000177306"/>
    </source>
</evidence>
<dbReference type="EMBL" id="MFLY01000043">
    <property type="protein sequence ID" value="OGG72552.1"/>
    <property type="molecule type" value="Genomic_DNA"/>
</dbReference>
<dbReference type="Proteomes" id="UP000177306">
    <property type="component" value="Unassembled WGS sequence"/>
</dbReference>
<feature type="repeat" description="TPR" evidence="1">
    <location>
        <begin position="81"/>
        <end position="114"/>
    </location>
</feature>
<keyword evidence="2" id="KW-1133">Transmembrane helix</keyword>
<evidence type="ECO:0000256" key="1">
    <source>
        <dbReference type="PROSITE-ProRule" id="PRU00339"/>
    </source>
</evidence>
<sequence length="234" mass="26266">MTSQTIVIGIILAVLVLGGAGYWYYVNDASYAHQFIGGESISNWDFQGAYEGNAELEEKAHNEIARLEGLIDNEEDDNTDYTVYISIANQYDLLGDGENEYAYLKKALAIDPEHTGLAWHNLGALMERLGAFQTARDAYSRAVQAQNQILQYQMAYLIFLTNHFPEDAPAIEGVLNEAKLVYGDNPTLFEIRARWLEETGKIQDAIDMWKKIRSLSPQAAPVIDSEIQRLQGLL</sequence>
<keyword evidence="2" id="KW-0472">Membrane</keyword>
<feature type="transmembrane region" description="Helical" evidence="2">
    <location>
        <begin position="6"/>
        <end position="25"/>
    </location>
</feature>
<organism evidence="3 4">
    <name type="scientific">Candidatus Kaiserbacteria bacterium RIFCSPLOWO2_01_FULL_53_17</name>
    <dbReference type="NCBI Taxonomy" id="1798511"/>
    <lineage>
        <taxon>Bacteria</taxon>
        <taxon>Candidatus Kaiseribacteriota</taxon>
    </lineage>
</organism>
<dbReference type="InterPro" id="IPR011990">
    <property type="entry name" value="TPR-like_helical_dom_sf"/>
</dbReference>
<dbReference type="AlphaFoldDB" id="A0A1F6EGZ1"/>
<gene>
    <name evidence="3" type="ORF">A3A38_02270</name>
</gene>